<evidence type="ECO:0000256" key="3">
    <source>
        <dbReference type="ARBA" id="ARBA00022842"/>
    </source>
</evidence>
<feature type="region of interest" description="Disordered" evidence="4">
    <location>
        <begin position="360"/>
        <end position="451"/>
    </location>
</feature>
<dbReference type="Pfam" id="PF00867">
    <property type="entry name" value="XPG_I"/>
    <property type="match status" value="1"/>
</dbReference>
<dbReference type="Proteomes" id="UP000827284">
    <property type="component" value="Unassembled WGS sequence"/>
</dbReference>
<dbReference type="SUPFAM" id="SSF88723">
    <property type="entry name" value="PIN domain-like"/>
    <property type="match status" value="1"/>
</dbReference>
<dbReference type="GO" id="GO:0046872">
    <property type="term" value="F:metal ion binding"/>
    <property type="evidence" value="ECO:0007669"/>
    <property type="project" value="UniProtKB-KW"/>
</dbReference>
<organism evidence="6 7">
    <name type="scientific">Entomortierella parvispora</name>
    <dbReference type="NCBI Taxonomy" id="205924"/>
    <lineage>
        <taxon>Eukaryota</taxon>
        <taxon>Fungi</taxon>
        <taxon>Fungi incertae sedis</taxon>
        <taxon>Mucoromycota</taxon>
        <taxon>Mortierellomycotina</taxon>
        <taxon>Mortierellomycetes</taxon>
        <taxon>Mortierellales</taxon>
        <taxon>Mortierellaceae</taxon>
        <taxon>Entomortierella</taxon>
    </lineage>
</organism>
<dbReference type="GO" id="GO:0017108">
    <property type="term" value="F:5'-flap endonuclease activity"/>
    <property type="evidence" value="ECO:0007669"/>
    <property type="project" value="TreeGrafter"/>
</dbReference>
<comment type="caution">
    <text evidence="6">The sequence shown here is derived from an EMBL/GenBank/DDBJ whole genome shotgun (WGS) entry which is preliminary data.</text>
</comment>
<keyword evidence="7" id="KW-1185">Reference proteome</keyword>
<name>A0A9P3HL82_9FUNG</name>
<dbReference type="PANTHER" id="PTHR11081:SF9">
    <property type="entry name" value="FLAP ENDONUCLEASE 1"/>
    <property type="match status" value="1"/>
</dbReference>
<keyword evidence="2" id="KW-0540">Nuclease</keyword>
<feature type="compositionally biased region" description="Polar residues" evidence="4">
    <location>
        <begin position="292"/>
        <end position="308"/>
    </location>
</feature>
<accession>A0A9P3HL82</accession>
<feature type="compositionally biased region" description="Polar residues" evidence="4">
    <location>
        <begin position="422"/>
        <end position="432"/>
    </location>
</feature>
<feature type="compositionally biased region" description="Low complexity" evidence="4">
    <location>
        <begin position="391"/>
        <end position="408"/>
    </location>
</feature>
<dbReference type="OrthoDB" id="31113at2759"/>
<dbReference type="InterPro" id="IPR029060">
    <property type="entry name" value="PIN-like_dom_sf"/>
</dbReference>
<dbReference type="InterPro" id="IPR006084">
    <property type="entry name" value="XPG/Rad2"/>
</dbReference>
<keyword evidence="2" id="KW-0378">Hydrolase</keyword>
<keyword evidence="2" id="KW-0255">Endonuclease</keyword>
<feature type="region of interest" description="Disordered" evidence="4">
    <location>
        <begin position="39"/>
        <end position="75"/>
    </location>
</feature>
<dbReference type="GO" id="GO:0006974">
    <property type="term" value="P:DNA damage response"/>
    <property type="evidence" value="ECO:0007669"/>
    <property type="project" value="UniProtKB-ARBA"/>
</dbReference>
<keyword evidence="1" id="KW-0479">Metal-binding</keyword>
<dbReference type="EMBL" id="BQFW01000015">
    <property type="protein sequence ID" value="GJJ78844.1"/>
    <property type="molecule type" value="Genomic_DNA"/>
</dbReference>
<evidence type="ECO:0000256" key="2">
    <source>
        <dbReference type="ARBA" id="ARBA00022759"/>
    </source>
</evidence>
<dbReference type="InterPro" id="IPR006086">
    <property type="entry name" value="XPG-I_dom"/>
</dbReference>
<evidence type="ECO:0000256" key="4">
    <source>
        <dbReference type="SAM" id="MobiDB-lite"/>
    </source>
</evidence>
<evidence type="ECO:0000313" key="6">
    <source>
        <dbReference type="EMBL" id="GJJ78844.1"/>
    </source>
</evidence>
<gene>
    <name evidence="6" type="ORF">EMPS_11203</name>
</gene>
<evidence type="ECO:0000313" key="7">
    <source>
        <dbReference type="Proteomes" id="UP000827284"/>
    </source>
</evidence>
<evidence type="ECO:0000259" key="5">
    <source>
        <dbReference type="SMART" id="SM00484"/>
    </source>
</evidence>
<dbReference type="AlphaFoldDB" id="A0A9P3HL82"/>
<dbReference type="SMART" id="SM00484">
    <property type="entry name" value="XPGI"/>
    <property type="match status" value="1"/>
</dbReference>
<evidence type="ECO:0000256" key="1">
    <source>
        <dbReference type="ARBA" id="ARBA00022723"/>
    </source>
</evidence>
<feature type="domain" description="XPG-I" evidence="5">
    <location>
        <begin position="491"/>
        <end position="562"/>
    </location>
</feature>
<keyword evidence="3" id="KW-0460">Magnesium</keyword>
<reference evidence="6" key="2">
    <citation type="journal article" date="2022" name="Microbiol. Resour. Announc.">
        <title>Whole-Genome Sequence of Entomortierella parvispora E1425, a Mucoromycotan Fungus Associated with Burkholderiaceae-Related Endosymbiotic Bacteria.</title>
        <authorList>
            <person name="Herlambang A."/>
            <person name="Guo Y."/>
            <person name="Takashima Y."/>
            <person name="Narisawa K."/>
            <person name="Ohta H."/>
            <person name="Nishizawa T."/>
        </authorList>
    </citation>
    <scope>NUCLEOTIDE SEQUENCE</scope>
    <source>
        <strain evidence="6">E1425</strain>
    </source>
</reference>
<feature type="compositionally biased region" description="Basic and acidic residues" evidence="4">
    <location>
        <begin position="309"/>
        <end position="318"/>
    </location>
</feature>
<sequence length="589" mass="63728">MKRKERVGSLKGPAKVLKSWTDEQLSAFLENTPANLAITAPTTADLAPPSVPSHSTHESGRSGSSDGPVKDSLSKQATLSSISTLEPLEDMSFLHADEDENFEVDWLLELPESPDGYLSTLEGISSIPLVDRHESPLALGLMDGSMDDSTEHDLATPVPKSLDLDLDSVTDLDLVPYLSLTEDRDGINESEFSLLKNIRTGTSMQQLIPASEFALLDFGDPTSPGFDRRVQVKVHAALEQFVKSMESPSGQTLLQNEHLNQRQKALSELEQKLVKDIKEAYRSKSKERLQEPATSETTLKGDTGIGSSKDTEAKMDSWEEKAAVLEEDANTQEVTGLTHGATAQQDAWEEKVAVLENAVSNQAETGAGDDTTAQGNPWSEEDEKDASKGPEATFATEELELTSTANESLETEKKTTKEGGAMTSSENAQVLENSERVPDDTMQGSELEENRNLRSTIKDILSTHQSILMSLERRTMRVTKPLVTSCQELLRAMGQPVIVAADAEAESVCARLVTLGLADGTVSEDTDTAVFGNGILIRQLGGGKNKDILEINPLLAHAGLGLSRDAFRDFCILCGTDFSGVNVELANPV</sequence>
<feature type="region of interest" description="Disordered" evidence="4">
    <location>
        <begin position="283"/>
        <end position="318"/>
    </location>
</feature>
<dbReference type="PANTHER" id="PTHR11081">
    <property type="entry name" value="FLAP ENDONUCLEASE FAMILY MEMBER"/>
    <property type="match status" value="1"/>
</dbReference>
<protein>
    <recommendedName>
        <fullName evidence="5">XPG-I domain-containing protein</fullName>
    </recommendedName>
</protein>
<dbReference type="Gene3D" id="3.40.50.1010">
    <property type="entry name" value="5'-nuclease"/>
    <property type="match status" value="1"/>
</dbReference>
<proteinExistence type="predicted"/>
<dbReference type="GO" id="GO:0008409">
    <property type="term" value="F:5'-3' exonuclease activity"/>
    <property type="evidence" value="ECO:0007669"/>
    <property type="project" value="TreeGrafter"/>
</dbReference>
<reference evidence="6" key="1">
    <citation type="submission" date="2021-11" db="EMBL/GenBank/DDBJ databases">
        <authorList>
            <person name="Herlambang A."/>
            <person name="Guo Y."/>
            <person name="Takashima Y."/>
            <person name="Nishizawa T."/>
        </authorList>
    </citation>
    <scope>NUCLEOTIDE SEQUENCE</scope>
    <source>
        <strain evidence="6">E1425</strain>
    </source>
</reference>